<evidence type="ECO:0000256" key="5">
    <source>
        <dbReference type="SAM" id="MobiDB-lite"/>
    </source>
</evidence>
<dbReference type="GO" id="GO:0016874">
    <property type="term" value="F:ligase activity"/>
    <property type="evidence" value="ECO:0007669"/>
    <property type="project" value="UniProtKB-KW"/>
</dbReference>
<evidence type="ECO:0000256" key="2">
    <source>
        <dbReference type="ARBA" id="ARBA00022692"/>
    </source>
</evidence>
<feature type="transmembrane region" description="Helical" evidence="6">
    <location>
        <begin position="240"/>
        <end position="261"/>
    </location>
</feature>
<dbReference type="SUPFAM" id="SSF48452">
    <property type="entry name" value="TPR-like"/>
    <property type="match status" value="1"/>
</dbReference>
<dbReference type="EMBL" id="CP088295">
    <property type="protein sequence ID" value="UUY06379.1"/>
    <property type="molecule type" value="Genomic_DNA"/>
</dbReference>
<dbReference type="Gene3D" id="1.25.40.10">
    <property type="entry name" value="Tetratricopeptide repeat domain"/>
    <property type="match status" value="1"/>
</dbReference>
<feature type="compositionally biased region" description="Low complexity" evidence="5">
    <location>
        <begin position="421"/>
        <end position="439"/>
    </location>
</feature>
<organism evidence="8 9">
    <name type="scientific">Svornostia abyssi</name>
    <dbReference type="NCBI Taxonomy" id="2898438"/>
    <lineage>
        <taxon>Bacteria</taxon>
        <taxon>Bacillati</taxon>
        <taxon>Actinomycetota</taxon>
        <taxon>Thermoleophilia</taxon>
        <taxon>Solirubrobacterales</taxon>
        <taxon>Baekduiaceae</taxon>
        <taxon>Svornostia</taxon>
    </lineage>
</organism>
<proteinExistence type="predicted"/>
<feature type="transmembrane region" description="Helical" evidence="6">
    <location>
        <begin position="36"/>
        <end position="53"/>
    </location>
</feature>
<sequence>MLAGLIALLAIGWALLLIERRETAPRRVPNPLGRRVAMVTAAVAAVVVIVLAAQSDGGVRGALERLRDDVIDDPPAQLAEPDRFGTPNADRRWDLWQEAAGMFSDKPVEGFGMGSFPNEHLRYRDAPFPAESARSQPMTLLAEGGVIGTLLGSGAVLLLMIAAILRVRALPDGRERTVAAGMAAGGTAWVFAGAWQTTLLSPGVTIPALLMLGTVAALAPDPSLLRRRRALGLTDPGEPARVVALLAGVLALAALALSIALPARAELKARAALSLPADATADRQQAAALDAAVASSLDPLSARGPIAEASVAIKRGRFAQARQFALDAVDRTPENAAAWVVLAEVARAQADRAGFTLASERALALDPRGPQVEELAAAAAAFEAPPAGSPTATGTPLTPQQDPLAIPETQPDAGQSIPPQDTTTPGAGTTTTPDTGAADEFAEPDAVAPLQP</sequence>
<feature type="domain" description="O-antigen ligase-related" evidence="7">
    <location>
        <begin position="4"/>
        <end position="151"/>
    </location>
</feature>
<dbReference type="Proteomes" id="UP001058860">
    <property type="component" value="Chromosome"/>
</dbReference>
<dbReference type="InterPro" id="IPR051533">
    <property type="entry name" value="WaaL-like"/>
</dbReference>
<evidence type="ECO:0000256" key="4">
    <source>
        <dbReference type="ARBA" id="ARBA00023136"/>
    </source>
</evidence>
<evidence type="ECO:0000256" key="6">
    <source>
        <dbReference type="SAM" id="Phobius"/>
    </source>
</evidence>
<dbReference type="RefSeq" id="WP_353866869.1">
    <property type="nucleotide sequence ID" value="NZ_CP088295.1"/>
</dbReference>
<evidence type="ECO:0000313" key="8">
    <source>
        <dbReference type="EMBL" id="UUY06379.1"/>
    </source>
</evidence>
<dbReference type="InterPro" id="IPR007016">
    <property type="entry name" value="O-antigen_ligase-rel_domated"/>
</dbReference>
<feature type="transmembrane region" description="Helical" evidence="6">
    <location>
        <begin position="202"/>
        <end position="220"/>
    </location>
</feature>
<gene>
    <name evidence="8" type="ORF">LRS13_25275</name>
</gene>
<keyword evidence="9" id="KW-1185">Reference proteome</keyword>
<keyword evidence="2 6" id="KW-0812">Transmembrane</keyword>
<feature type="region of interest" description="Disordered" evidence="5">
    <location>
        <begin position="384"/>
        <end position="452"/>
    </location>
</feature>
<feature type="compositionally biased region" description="Low complexity" evidence="5">
    <location>
        <begin position="384"/>
        <end position="399"/>
    </location>
</feature>
<keyword evidence="4 6" id="KW-0472">Membrane</keyword>
<name>A0ABY5PP88_9ACTN</name>
<keyword evidence="3 6" id="KW-1133">Transmembrane helix</keyword>
<dbReference type="PANTHER" id="PTHR37422">
    <property type="entry name" value="TEICHURONIC ACID BIOSYNTHESIS PROTEIN TUAE"/>
    <property type="match status" value="1"/>
</dbReference>
<reference evidence="9" key="1">
    <citation type="submission" date="2021-11" db="EMBL/GenBank/DDBJ databases">
        <title>Cultivation dependent microbiological survey of springs from the worlds oldest radium mine currently devoted to the extraction of radon-saturated water.</title>
        <authorList>
            <person name="Kapinusova G."/>
            <person name="Smrhova T."/>
            <person name="Strejcek M."/>
            <person name="Suman J."/>
            <person name="Jani K."/>
            <person name="Pajer P."/>
            <person name="Uhlik O."/>
        </authorList>
    </citation>
    <scope>NUCLEOTIDE SEQUENCE [LARGE SCALE GENOMIC DNA]</scope>
    <source>
        <strain evidence="9">J379</strain>
    </source>
</reference>
<dbReference type="PANTHER" id="PTHR37422:SF13">
    <property type="entry name" value="LIPOPOLYSACCHARIDE BIOSYNTHESIS PROTEIN PA4999-RELATED"/>
    <property type="match status" value="1"/>
</dbReference>
<evidence type="ECO:0000259" key="7">
    <source>
        <dbReference type="Pfam" id="PF04932"/>
    </source>
</evidence>
<dbReference type="Pfam" id="PF04932">
    <property type="entry name" value="Wzy_C"/>
    <property type="match status" value="1"/>
</dbReference>
<feature type="transmembrane region" description="Helical" evidence="6">
    <location>
        <begin position="140"/>
        <end position="165"/>
    </location>
</feature>
<keyword evidence="8" id="KW-0436">Ligase</keyword>
<evidence type="ECO:0000313" key="9">
    <source>
        <dbReference type="Proteomes" id="UP001058860"/>
    </source>
</evidence>
<comment type="subcellular location">
    <subcellularLocation>
        <location evidence="1">Membrane</location>
        <topology evidence="1">Multi-pass membrane protein</topology>
    </subcellularLocation>
</comment>
<evidence type="ECO:0000256" key="1">
    <source>
        <dbReference type="ARBA" id="ARBA00004141"/>
    </source>
</evidence>
<evidence type="ECO:0000256" key="3">
    <source>
        <dbReference type="ARBA" id="ARBA00022989"/>
    </source>
</evidence>
<dbReference type="InterPro" id="IPR011990">
    <property type="entry name" value="TPR-like_helical_dom_sf"/>
</dbReference>
<protein>
    <submittedName>
        <fullName evidence="8">O-antigen ligase family protein</fullName>
    </submittedName>
</protein>
<accession>A0ABY5PP88</accession>